<dbReference type="KEGG" id="atq:GH723_16715"/>
<keyword evidence="4" id="KW-1185">Reference proteome</keyword>
<dbReference type="GO" id="GO:0003700">
    <property type="term" value="F:DNA-binding transcription factor activity"/>
    <property type="evidence" value="ECO:0007669"/>
    <property type="project" value="InterPro"/>
</dbReference>
<dbReference type="InterPro" id="IPR036390">
    <property type="entry name" value="WH_DNA-bd_sf"/>
</dbReference>
<feature type="domain" description="HTH arsR-type" evidence="2">
    <location>
        <begin position="26"/>
        <end position="159"/>
    </location>
</feature>
<organism evidence="3 4">
    <name type="scientific">Actinomarinicola tropica</name>
    <dbReference type="NCBI Taxonomy" id="2789776"/>
    <lineage>
        <taxon>Bacteria</taxon>
        <taxon>Bacillati</taxon>
        <taxon>Actinomycetota</taxon>
        <taxon>Acidimicrobiia</taxon>
        <taxon>Acidimicrobiales</taxon>
        <taxon>Iamiaceae</taxon>
        <taxon>Actinomarinicola</taxon>
    </lineage>
</organism>
<reference evidence="3 4" key="1">
    <citation type="submission" date="2019-11" db="EMBL/GenBank/DDBJ databases">
        <authorList>
            <person name="He Y."/>
        </authorList>
    </citation>
    <scope>NUCLEOTIDE SEQUENCE [LARGE SCALE GENOMIC DNA]</scope>
    <source>
        <strain evidence="3 4">SCSIO 58843</strain>
    </source>
</reference>
<accession>A0A5Q2RIJ9</accession>
<evidence type="ECO:0000313" key="3">
    <source>
        <dbReference type="EMBL" id="QGG96609.1"/>
    </source>
</evidence>
<protein>
    <submittedName>
        <fullName evidence="3">Helix-turn-helix domain-containing protein</fullName>
    </submittedName>
</protein>
<sequence length="194" mass="21284">MIVQATARDRATVQEVTGDRTPAAAAQAKALASPIRLRILRLCLHDALTNQQLADRLGCDPSTAHYHARILLDAGFLERTEPRRGPNGALEKPHRSTGLSWTLDLGTEDPEPTLAMVDAVRAELADSGPGSVASSSRFVLHLDDARLDELLRRIQEILDEYTATDNARRAEDQPRLGGLLVLHRLTDADRAERT</sequence>
<dbReference type="InterPro" id="IPR036388">
    <property type="entry name" value="WH-like_DNA-bd_sf"/>
</dbReference>
<feature type="region of interest" description="Disordered" evidence="1">
    <location>
        <begin position="82"/>
        <end position="101"/>
    </location>
</feature>
<dbReference type="InterPro" id="IPR001845">
    <property type="entry name" value="HTH_ArsR_DNA-bd_dom"/>
</dbReference>
<dbReference type="AlphaFoldDB" id="A0A5Q2RIJ9"/>
<name>A0A5Q2RIJ9_9ACTN</name>
<dbReference type="CDD" id="cd00090">
    <property type="entry name" value="HTH_ARSR"/>
    <property type="match status" value="1"/>
</dbReference>
<evidence type="ECO:0000313" key="4">
    <source>
        <dbReference type="Proteomes" id="UP000334019"/>
    </source>
</evidence>
<dbReference type="InterPro" id="IPR011991">
    <property type="entry name" value="ArsR-like_HTH"/>
</dbReference>
<gene>
    <name evidence="3" type="ORF">GH723_16715</name>
</gene>
<dbReference type="Proteomes" id="UP000334019">
    <property type="component" value="Chromosome"/>
</dbReference>
<dbReference type="SUPFAM" id="SSF46785">
    <property type="entry name" value="Winged helix' DNA-binding domain"/>
    <property type="match status" value="1"/>
</dbReference>
<dbReference type="Pfam" id="PF12840">
    <property type="entry name" value="HTH_20"/>
    <property type="match status" value="1"/>
</dbReference>
<dbReference type="EMBL" id="CP045851">
    <property type="protein sequence ID" value="QGG96609.1"/>
    <property type="molecule type" value="Genomic_DNA"/>
</dbReference>
<evidence type="ECO:0000259" key="2">
    <source>
        <dbReference type="SMART" id="SM00418"/>
    </source>
</evidence>
<proteinExistence type="predicted"/>
<dbReference type="Gene3D" id="1.10.10.10">
    <property type="entry name" value="Winged helix-like DNA-binding domain superfamily/Winged helix DNA-binding domain"/>
    <property type="match status" value="1"/>
</dbReference>
<evidence type="ECO:0000256" key="1">
    <source>
        <dbReference type="SAM" id="MobiDB-lite"/>
    </source>
</evidence>
<dbReference type="SMART" id="SM00418">
    <property type="entry name" value="HTH_ARSR"/>
    <property type="match status" value="1"/>
</dbReference>